<proteinExistence type="predicted"/>
<protein>
    <recommendedName>
        <fullName evidence="4">Right handed beta helix domain-containing protein</fullName>
    </recommendedName>
</protein>
<organism evidence="2 3">
    <name type="scientific">Streblomastix strix</name>
    <dbReference type="NCBI Taxonomy" id="222440"/>
    <lineage>
        <taxon>Eukaryota</taxon>
        <taxon>Metamonada</taxon>
        <taxon>Preaxostyla</taxon>
        <taxon>Oxymonadida</taxon>
        <taxon>Streblomastigidae</taxon>
        <taxon>Streblomastix</taxon>
    </lineage>
</organism>
<evidence type="ECO:0000313" key="2">
    <source>
        <dbReference type="EMBL" id="KAA6380728.1"/>
    </source>
</evidence>
<feature type="signal peptide" evidence="1">
    <location>
        <begin position="1"/>
        <end position="18"/>
    </location>
</feature>
<gene>
    <name evidence="2" type="ORF">EZS28_023742</name>
</gene>
<evidence type="ECO:0000256" key="1">
    <source>
        <dbReference type="SAM" id="SignalP"/>
    </source>
</evidence>
<dbReference type="AlphaFoldDB" id="A0A5J4VDU9"/>
<accession>A0A5J4VDU9</accession>
<sequence>MRQISLTIVILVAYSAFCTNCEVGPYTGKTYTLDDSVTDAIICQSDYNREVSIDNCIFNAESSSTTYLTSYIHITESRQVTIRNSKFNAVKLSGRAALVLGRFVNVSIIENTNFT</sequence>
<keyword evidence="1" id="KW-0732">Signal</keyword>
<reference evidence="2 3" key="1">
    <citation type="submission" date="2019-03" db="EMBL/GenBank/DDBJ databases">
        <title>Single cell metagenomics reveals metabolic interactions within the superorganism composed of flagellate Streblomastix strix and complex community of Bacteroidetes bacteria on its surface.</title>
        <authorList>
            <person name="Treitli S.C."/>
            <person name="Kolisko M."/>
            <person name="Husnik F."/>
            <person name="Keeling P."/>
            <person name="Hampl V."/>
        </authorList>
    </citation>
    <scope>NUCLEOTIDE SEQUENCE [LARGE SCALE GENOMIC DNA]</scope>
    <source>
        <strain evidence="2">ST1C</strain>
    </source>
</reference>
<evidence type="ECO:0008006" key="4">
    <source>
        <dbReference type="Google" id="ProtNLM"/>
    </source>
</evidence>
<feature type="non-terminal residue" evidence="2">
    <location>
        <position position="115"/>
    </location>
</feature>
<evidence type="ECO:0000313" key="3">
    <source>
        <dbReference type="Proteomes" id="UP000324800"/>
    </source>
</evidence>
<comment type="caution">
    <text evidence="2">The sequence shown here is derived from an EMBL/GenBank/DDBJ whole genome shotgun (WGS) entry which is preliminary data.</text>
</comment>
<dbReference type="EMBL" id="SNRW01007740">
    <property type="protein sequence ID" value="KAA6380728.1"/>
    <property type="molecule type" value="Genomic_DNA"/>
</dbReference>
<feature type="chain" id="PRO_5023810774" description="Right handed beta helix domain-containing protein" evidence="1">
    <location>
        <begin position="19"/>
        <end position="115"/>
    </location>
</feature>
<dbReference type="Proteomes" id="UP000324800">
    <property type="component" value="Unassembled WGS sequence"/>
</dbReference>
<name>A0A5J4VDU9_9EUKA</name>